<keyword evidence="4 10" id="KW-0812">Transmembrane</keyword>
<dbReference type="PROSITE" id="PS50893">
    <property type="entry name" value="ABC_TRANSPORTER_2"/>
    <property type="match status" value="2"/>
</dbReference>
<reference evidence="13" key="2">
    <citation type="submission" date="2015-06" db="UniProtKB">
        <authorList>
            <consortium name="EnsemblMetazoa"/>
        </authorList>
    </citation>
    <scope>IDENTIFICATION</scope>
</reference>
<reference evidence="14" key="1">
    <citation type="submission" date="2011-08" db="EMBL/GenBank/DDBJ databases">
        <authorList>
            <person name="Rombauts S."/>
        </authorList>
    </citation>
    <scope>NUCLEOTIDE SEQUENCE</scope>
    <source>
        <strain evidence="14">London</strain>
    </source>
</reference>
<dbReference type="EnsemblMetazoa" id="tetur01g15340.1">
    <property type="protein sequence ID" value="tetur01g15340.1"/>
    <property type="gene ID" value="tetur01g15340"/>
</dbReference>
<evidence type="ECO:0000256" key="1">
    <source>
        <dbReference type="ARBA" id="ARBA00004141"/>
    </source>
</evidence>
<dbReference type="CDD" id="cd03250">
    <property type="entry name" value="ABCC_MRP_domain1"/>
    <property type="match status" value="1"/>
</dbReference>
<evidence type="ECO:0000256" key="5">
    <source>
        <dbReference type="ARBA" id="ARBA00022737"/>
    </source>
</evidence>
<keyword evidence="6" id="KW-0547">Nucleotide-binding</keyword>
<evidence type="ECO:0000259" key="11">
    <source>
        <dbReference type="PROSITE" id="PS50893"/>
    </source>
</evidence>
<dbReference type="GO" id="GO:0016020">
    <property type="term" value="C:membrane"/>
    <property type="evidence" value="ECO:0007669"/>
    <property type="project" value="UniProtKB-SubCell"/>
</dbReference>
<dbReference type="InterPro" id="IPR050173">
    <property type="entry name" value="ABC_transporter_C-like"/>
</dbReference>
<dbReference type="GO" id="GO:0016887">
    <property type="term" value="F:ATP hydrolysis activity"/>
    <property type="evidence" value="ECO:0007669"/>
    <property type="project" value="InterPro"/>
</dbReference>
<dbReference type="Gene3D" id="3.40.50.300">
    <property type="entry name" value="P-loop containing nucleotide triphosphate hydrolases"/>
    <property type="match status" value="2"/>
</dbReference>
<evidence type="ECO:0000256" key="10">
    <source>
        <dbReference type="SAM" id="Phobius"/>
    </source>
</evidence>
<dbReference type="SUPFAM" id="SSF90123">
    <property type="entry name" value="ABC transporter transmembrane region"/>
    <property type="match status" value="2"/>
</dbReference>
<evidence type="ECO:0000256" key="7">
    <source>
        <dbReference type="ARBA" id="ARBA00022840"/>
    </source>
</evidence>
<dbReference type="Proteomes" id="UP000015104">
    <property type="component" value="Unassembled WGS sequence"/>
</dbReference>
<dbReference type="PROSITE" id="PS50929">
    <property type="entry name" value="ABC_TM1F"/>
    <property type="match status" value="2"/>
</dbReference>
<comment type="subcellular location">
    <subcellularLocation>
        <location evidence="1">Membrane</location>
        <topology evidence="1">Multi-pass membrane protein</topology>
    </subcellularLocation>
</comment>
<proteinExistence type="inferred from homology"/>
<dbReference type="PROSITE" id="PS00211">
    <property type="entry name" value="ABC_TRANSPORTER_1"/>
    <property type="match status" value="2"/>
</dbReference>
<dbReference type="CDD" id="cd03244">
    <property type="entry name" value="ABCC_MRP_domain2"/>
    <property type="match status" value="1"/>
</dbReference>
<dbReference type="PANTHER" id="PTHR24223">
    <property type="entry name" value="ATP-BINDING CASSETTE SUB-FAMILY C"/>
    <property type="match status" value="1"/>
</dbReference>
<keyword evidence="7" id="KW-0067">ATP-binding</keyword>
<dbReference type="GO" id="GO:0005524">
    <property type="term" value="F:ATP binding"/>
    <property type="evidence" value="ECO:0007669"/>
    <property type="project" value="UniProtKB-KW"/>
</dbReference>
<evidence type="ECO:0000256" key="4">
    <source>
        <dbReference type="ARBA" id="ARBA00022692"/>
    </source>
</evidence>
<dbReference type="EMBL" id="CAEY01000486">
    <property type="status" value="NOT_ANNOTATED_CDS"/>
    <property type="molecule type" value="Genomic_DNA"/>
</dbReference>
<protein>
    <submittedName>
        <fullName evidence="13">Uncharacterized protein</fullName>
    </submittedName>
</protein>
<evidence type="ECO:0000256" key="6">
    <source>
        <dbReference type="ARBA" id="ARBA00022741"/>
    </source>
</evidence>
<feature type="domain" description="ABC transporter" evidence="11">
    <location>
        <begin position="1054"/>
        <end position="1285"/>
    </location>
</feature>
<feature type="domain" description="ABC transmembrane type-1" evidence="12">
    <location>
        <begin position="103"/>
        <end position="373"/>
    </location>
</feature>
<feature type="transmembrane region" description="Helical" evidence="10">
    <location>
        <begin position="233"/>
        <end position="250"/>
    </location>
</feature>
<feature type="transmembrane region" description="Helical" evidence="10">
    <location>
        <begin position="779"/>
        <end position="803"/>
    </location>
</feature>
<dbReference type="FunFam" id="1.20.1560.10:FF:000026">
    <property type="entry name" value="Multidrug resistance-associated protein lethal(2)03659"/>
    <property type="match status" value="1"/>
</dbReference>
<keyword evidence="3" id="KW-0813">Transport</keyword>
<keyword evidence="9 10" id="KW-0472">Membrane</keyword>
<dbReference type="HOGENOM" id="CLU_000604_27_1_1"/>
<sequence>MTVLTSSKLKPLPHDEANILSRIFILWIYPLFKTGFKKKDLDFQDIYQVSVYDHSDQLRDTLKREWLKELKKNKPSLAKAILRAFGPQYIISSLVITGYEQLILKIAQPFLLGAILDYFAGIAFTQGYDIYYIAAAFCLCSMLFLISHHAWLLFILRIGMRVRIAVQSLLMEKTFVLSKSALHNNKVGNIINLMSNDVTKFDECAMHAHSLILAPIETIVISVILLYSLGYPYVIGLILLIAFVPLQAYIGKSFGAVRRVTARWTDQRIKLMGEIIGGMKVIKLYAWEKPFADMVAKIRKSEIMQIRKSFILRAINLTLVFVTTKTILFAVLITFVLTGHNLTAKNVFVTQAFFNSLRVSLTHSFPQGVSYMSESLVSCRRLTEFLLLKEKKALDLTSNDIHKSLNTKENNNNNNYLKLSNLVATWDSSDEEPTLDGISMNVQSGELALVVGSVGTGKSSLLLAIMKEIIIKSGSIDVNGTLSYASQESWTWNASIRDNITFGQEFDEKRYKKVLEVTALQRDVDILPYGDKTLVGERGVGLSGGQRARVNLARSIYRDADIYLFDDPLSAVDASVAATIFRKCFKEFLKDKIVILVTHQIQFLRNADKVLLLKDDKSLFYDKISDLEKGYKEVELALSQKQSGMALTAKLSQERRKVERSDSSVSTVSVGSEIADSFDDQVILDEPRISEETKQSGGVDSWVYWAYIKAGANSILIITCVILNFASQILFNGTDLWLSKWTNELKLDKTDGTINEYSNNTNQTTTDSNQNIDISFNSIIYSVFIVSLLITTFARSMIFFYMCNRSSINLHNSIFFRVLRSPMALFESQPIGRILNRFSRDLGIIDELLPLNAYTLILIAYQVAGSLIIVGYVSWYLIFPGIVLIIIVLVWRAIYIPTGQAIKRIEGITRSPVYSHISTIIDGLPTIRAFGTEGMFTDQFRVILNNHSATWFLFLCASRTLGILVDWTCVSYCTITTFALIATANMIPAGDAGMALSNAFELIGFMPYFIRQSTEFESQMTSVERIVEYTTLPLEAELEGEKKPPPEWPTKGLIKFDHLTLQYPTAPKPTLKNITITIQSGEKIGVVGRTGAGKSSLLSCLFRIVEFDGSLEIDGINIQEIGLHDLRRKVSIIPQEPILFAGTVRTNLDPFTEHKDAELWEALDDVQLKETVLELHDHLDHEILEGGSNFSVGQRQLICLARALLRNNKVLVIDEATANVDHKTDSLIQNTIRTKFSHCTVLTIAHRLNTIIDSSRVLDAGKVEEFDVPYNLLQRKSSLFSKLVAQTGKTMSKRLHKMAVEAYSGNIFSEHYEEIRHDENHEENLHKENYLENYEKTD</sequence>
<evidence type="ECO:0000256" key="3">
    <source>
        <dbReference type="ARBA" id="ARBA00022448"/>
    </source>
</evidence>
<keyword evidence="5" id="KW-0677">Repeat</keyword>
<dbReference type="InterPro" id="IPR036640">
    <property type="entry name" value="ABC1_TM_sf"/>
</dbReference>
<feature type="transmembrane region" description="Helical" evidence="10">
    <location>
        <begin position="130"/>
        <end position="154"/>
    </location>
</feature>
<organism evidence="13 14">
    <name type="scientific">Tetranychus urticae</name>
    <name type="common">Two-spotted spider mite</name>
    <dbReference type="NCBI Taxonomy" id="32264"/>
    <lineage>
        <taxon>Eukaryota</taxon>
        <taxon>Metazoa</taxon>
        <taxon>Ecdysozoa</taxon>
        <taxon>Arthropoda</taxon>
        <taxon>Chelicerata</taxon>
        <taxon>Arachnida</taxon>
        <taxon>Acari</taxon>
        <taxon>Acariformes</taxon>
        <taxon>Trombidiformes</taxon>
        <taxon>Prostigmata</taxon>
        <taxon>Eleutherengona</taxon>
        <taxon>Raphignathae</taxon>
        <taxon>Tetranychoidea</taxon>
        <taxon>Tetranychidae</taxon>
        <taxon>Tetranychus</taxon>
    </lineage>
</organism>
<feature type="domain" description="ABC transmembrane type-1" evidence="12">
    <location>
        <begin position="718"/>
        <end position="1018"/>
    </location>
</feature>
<dbReference type="SMART" id="SM00382">
    <property type="entry name" value="AAA"/>
    <property type="match status" value="2"/>
</dbReference>
<dbReference type="FunFam" id="3.40.50.300:FF:000973">
    <property type="entry name" value="Multidrug resistance-associated protein 4"/>
    <property type="match status" value="1"/>
</dbReference>
<dbReference type="InterPro" id="IPR003593">
    <property type="entry name" value="AAA+_ATPase"/>
</dbReference>
<accession>T1JTT6</accession>
<dbReference type="InterPro" id="IPR003439">
    <property type="entry name" value="ABC_transporter-like_ATP-bd"/>
</dbReference>
<evidence type="ECO:0000313" key="14">
    <source>
        <dbReference type="Proteomes" id="UP000015104"/>
    </source>
</evidence>
<keyword evidence="8 10" id="KW-1133">Transmembrane helix</keyword>
<feature type="domain" description="ABC transporter" evidence="11">
    <location>
        <begin position="417"/>
        <end position="640"/>
    </location>
</feature>
<dbReference type="InterPro" id="IPR027417">
    <property type="entry name" value="P-loop_NTPase"/>
</dbReference>
<dbReference type="Pfam" id="PF00664">
    <property type="entry name" value="ABC_membrane"/>
    <property type="match status" value="2"/>
</dbReference>
<dbReference type="FunFam" id="3.40.50.300:FF:000163">
    <property type="entry name" value="Multidrug resistance-associated protein member 4"/>
    <property type="match status" value="1"/>
</dbReference>
<feature type="transmembrane region" description="Helical" evidence="10">
    <location>
        <begin position="102"/>
        <end position="124"/>
    </location>
</feature>
<feature type="transmembrane region" description="Helical" evidence="10">
    <location>
        <begin position="875"/>
        <end position="895"/>
    </location>
</feature>
<dbReference type="InterPro" id="IPR011527">
    <property type="entry name" value="ABC1_TM_dom"/>
</dbReference>
<keyword evidence="14" id="KW-1185">Reference proteome</keyword>
<feature type="transmembrane region" description="Helical" evidence="10">
    <location>
        <begin position="848"/>
        <end position="869"/>
    </location>
</feature>
<dbReference type="eggNOG" id="KOG0054">
    <property type="taxonomic scope" value="Eukaryota"/>
</dbReference>
<evidence type="ECO:0000259" key="12">
    <source>
        <dbReference type="PROSITE" id="PS50929"/>
    </source>
</evidence>
<evidence type="ECO:0000256" key="2">
    <source>
        <dbReference type="ARBA" id="ARBA00009726"/>
    </source>
</evidence>
<dbReference type="Pfam" id="PF00005">
    <property type="entry name" value="ABC_tran"/>
    <property type="match status" value="2"/>
</dbReference>
<evidence type="ECO:0000313" key="13">
    <source>
        <dbReference type="EnsemblMetazoa" id="tetur01g15340.1"/>
    </source>
</evidence>
<dbReference type="GO" id="GO:0140359">
    <property type="term" value="F:ABC-type transporter activity"/>
    <property type="evidence" value="ECO:0007669"/>
    <property type="project" value="InterPro"/>
</dbReference>
<evidence type="ECO:0000256" key="8">
    <source>
        <dbReference type="ARBA" id="ARBA00022989"/>
    </source>
</evidence>
<name>T1JTT6_TETUR</name>
<feature type="transmembrane region" description="Helical" evidence="10">
    <location>
        <begin position="210"/>
        <end position="227"/>
    </location>
</feature>
<comment type="similarity">
    <text evidence="2">Belongs to the ABC transporter superfamily. ABCC family. Conjugate transporter (TC 3.A.1.208) subfamily.</text>
</comment>
<dbReference type="FunFam" id="1.20.1560.10:FF:000014">
    <property type="entry name" value="Multidrug resistance-associated protein member 4"/>
    <property type="match status" value="1"/>
</dbReference>
<dbReference type="PANTHER" id="PTHR24223:SF456">
    <property type="entry name" value="MULTIDRUG RESISTANCE-ASSOCIATED PROTEIN LETHAL(2)03659"/>
    <property type="match status" value="1"/>
</dbReference>
<evidence type="ECO:0000256" key="9">
    <source>
        <dbReference type="ARBA" id="ARBA00023136"/>
    </source>
</evidence>
<dbReference type="SUPFAM" id="SSF52540">
    <property type="entry name" value="P-loop containing nucleoside triphosphate hydrolases"/>
    <property type="match status" value="2"/>
</dbReference>
<dbReference type="InterPro" id="IPR017871">
    <property type="entry name" value="ABC_transporter-like_CS"/>
</dbReference>
<dbReference type="Gene3D" id="1.20.1560.10">
    <property type="entry name" value="ABC transporter type 1, transmembrane domain"/>
    <property type="match status" value="2"/>
</dbReference>
<feature type="transmembrane region" description="Helical" evidence="10">
    <location>
        <begin position="310"/>
        <end position="337"/>
    </location>
</feature>